<dbReference type="AlphaFoldDB" id="A0A6F8YWQ7"/>
<evidence type="ECO:0000313" key="2">
    <source>
        <dbReference type="EMBL" id="BCB90532.1"/>
    </source>
</evidence>
<proteinExistence type="predicted"/>
<gene>
    <name evidence="2" type="ORF">Psuf_078450</name>
</gene>
<evidence type="ECO:0000313" key="3">
    <source>
        <dbReference type="Proteomes" id="UP000503011"/>
    </source>
</evidence>
<keyword evidence="3" id="KW-1185">Reference proteome</keyword>
<dbReference type="KEGG" id="psuu:Psuf_078450"/>
<feature type="transmembrane region" description="Helical" evidence="1">
    <location>
        <begin position="95"/>
        <end position="120"/>
    </location>
</feature>
<reference evidence="2 3" key="2">
    <citation type="submission" date="2020-03" db="EMBL/GenBank/DDBJ databases">
        <authorList>
            <person name="Ichikawa N."/>
            <person name="Kimura A."/>
            <person name="Kitahashi Y."/>
            <person name="Uohara A."/>
        </authorList>
    </citation>
    <scope>NUCLEOTIDE SEQUENCE [LARGE SCALE GENOMIC DNA]</scope>
    <source>
        <strain evidence="2 3">NBRC 105367</strain>
    </source>
</reference>
<sequence length="220" mass="23418">MPVGASPDVGGRMVFELCIKMIMCLAVPPNRRHYAARRRPAPPVQRCAGTRDAVPVLSATTTRRWSLPAVAVGVAATAAAEFFRYPLDAALWPLALAIAGCLWPLATAAALAGTVLTFWHRGGGDAALLALIAFIGLATVFRADLDLGYPRAYHLTHRGEFAQAAARGETVRWTSNSSGSGYGYAYLPSARRGEELTVDGTAVTATAALGDGWWWVSSFR</sequence>
<protein>
    <submittedName>
        <fullName evidence="2">Uncharacterized protein</fullName>
    </submittedName>
</protein>
<feature type="transmembrane region" description="Helical" evidence="1">
    <location>
        <begin position="65"/>
        <end position="83"/>
    </location>
</feature>
<keyword evidence="1" id="KW-0472">Membrane</keyword>
<organism evidence="2 3">
    <name type="scientific">Phytohabitans suffuscus</name>
    <dbReference type="NCBI Taxonomy" id="624315"/>
    <lineage>
        <taxon>Bacteria</taxon>
        <taxon>Bacillati</taxon>
        <taxon>Actinomycetota</taxon>
        <taxon>Actinomycetes</taxon>
        <taxon>Micromonosporales</taxon>
        <taxon>Micromonosporaceae</taxon>
    </lineage>
</organism>
<feature type="transmembrane region" description="Helical" evidence="1">
    <location>
        <begin position="126"/>
        <end position="145"/>
    </location>
</feature>
<accession>A0A6F8YWQ7</accession>
<keyword evidence="1" id="KW-1133">Transmembrane helix</keyword>
<name>A0A6F8YWQ7_9ACTN</name>
<dbReference type="Proteomes" id="UP000503011">
    <property type="component" value="Chromosome"/>
</dbReference>
<dbReference type="EMBL" id="AP022871">
    <property type="protein sequence ID" value="BCB90532.1"/>
    <property type="molecule type" value="Genomic_DNA"/>
</dbReference>
<evidence type="ECO:0000256" key="1">
    <source>
        <dbReference type="SAM" id="Phobius"/>
    </source>
</evidence>
<reference evidence="2 3" key="1">
    <citation type="submission" date="2020-03" db="EMBL/GenBank/DDBJ databases">
        <title>Whole genome shotgun sequence of Phytohabitans suffuscus NBRC 105367.</title>
        <authorList>
            <person name="Komaki H."/>
            <person name="Tamura T."/>
        </authorList>
    </citation>
    <scope>NUCLEOTIDE SEQUENCE [LARGE SCALE GENOMIC DNA]</scope>
    <source>
        <strain evidence="2 3">NBRC 105367</strain>
    </source>
</reference>
<keyword evidence="1" id="KW-0812">Transmembrane</keyword>